<dbReference type="InterPro" id="IPR006860">
    <property type="entry name" value="FecR"/>
</dbReference>
<keyword evidence="1" id="KW-0812">Transmembrane</keyword>
<sequence length="380" mass="42686">MSDINEIYQRFLNRECTPAEVDLLMEHFRQQENATDILNLIQTQLDHEEAVIDEQDRVSAAHNWSRIESHIHSKSRVRKLKNFWWSAVACLFLLAIGVMFYFYKTNSFSAVDNVAKLTEPIKPGSNRATLTFADGSTVALSPTQGGVVVGETMTYDDGSTISSKKVTYATLATPRGGQYRVTLPDGTKVWLNAASSLQYPTLFDGDERKVRLTGEAYFEVAHKEDQPFVVETAQQSLKVLGTVFNINAYEEEGKTSTTLLEGKVAVRSNDLQGTKSATLAPGQQSILEETGLRVVPVDVQDAIAWREGKFLFSHSDIYSVMRQIARWYDVEIIYEGDLSAVLFTGSMSRFADIHTVVQNLELTREIELNIQGRRVVVKKR</sequence>
<keyword evidence="1" id="KW-1133">Transmembrane helix</keyword>
<dbReference type="Gene3D" id="3.55.50.30">
    <property type="match status" value="1"/>
</dbReference>
<dbReference type="PIRSF" id="PIRSF018266">
    <property type="entry name" value="FecR"/>
    <property type="match status" value="1"/>
</dbReference>
<evidence type="ECO:0000259" key="2">
    <source>
        <dbReference type="Pfam" id="PF04773"/>
    </source>
</evidence>
<gene>
    <name evidence="4" type="ORF">ACFSQW_11845</name>
</gene>
<protein>
    <submittedName>
        <fullName evidence="4">FecR family protein</fullName>
    </submittedName>
</protein>
<dbReference type="PANTHER" id="PTHR30273">
    <property type="entry name" value="PERIPLASMIC SIGNAL SENSOR AND SIGMA FACTOR ACTIVATOR FECR-RELATED"/>
    <property type="match status" value="1"/>
</dbReference>
<comment type="caution">
    <text evidence="4">The sequence shown here is derived from an EMBL/GenBank/DDBJ whole genome shotgun (WGS) entry which is preliminary data.</text>
</comment>
<dbReference type="RefSeq" id="WP_210353454.1">
    <property type="nucleotide sequence ID" value="NZ_JAEQMU010000001.1"/>
</dbReference>
<evidence type="ECO:0000259" key="3">
    <source>
        <dbReference type="Pfam" id="PF16344"/>
    </source>
</evidence>
<dbReference type="Proteomes" id="UP001597440">
    <property type="component" value="Unassembled WGS sequence"/>
</dbReference>
<dbReference type="Pfam" id="PF04773">
    <property type="entry name" value="FecR"/>
    <property type="match status" value="1"/>
</dbReference>
<feature type="domain" description="FecR protein" evidence="2">
    <location>
        <begin position="170"/>
        <end position="264"/>
    </location>
</feature>
<evidence type="ECO:0000313" key="4">
    <source>
        <dbReference type="EMBL" id="MFD2555088.1"/>
    </source>
</evidence>
<reference evidence="5" key="1">
    <citation type="journal article" date="2019" name="Int. J. Syst. Evol. Microbiol.">
        <title>The Global Catalogue of Microorganisms (GCM) 10K type strain sequencing project: providing services to taxonomists for standard genome sequencing and annotation.</title>
        <authorList>
            <consortium name="The Broad Institute Genomics Platform"/>
            <consortium name="The Broad Institute Genome Sequencing Center for Infectious Disease"/>
            <person name="Wu L."/>
            <person name="Ma J."/>
        </authorList>
    </citation>
    <scope>NUCLEOTIDE SEQUENCE [LARGE SCALE GENOMIC DNA]</scope>
    <source>
        <strain evidence="5">KCTC 52298</strain>
    </source>
</reference>
<accession>A0ABW5L469</accession>
<dbReference type="Gene3D" id="2.60.120.1440">
    <property type="match status" value="1"/>
</dbReference>
<dbReference type="EMBL" id="JBHULD010000014">
    <property type="protein sequence ID" value="MFD2555088.1"/>
    <property type="molecule type" value="Genomic_DNA"/>
</dbReference>
<dbReference type="PANTHER" id="PTHR30273:SF2">
    <property type="entry name" value="PROTEIN FECR"/>
    <property type="match status" value="1"/>
</dbReference>
<feature type="transmembrane region" description="Helical" evidence="1">
    <location>
        <begin position="83"/>
        <end position="103"/>
    </location>
</feature>
<dbReference type="Pfam" id="PF16344">
    <property type="entry name" value="FecR_C"/>
    <property type="match status" value="1"/>
</dbReference>
<evidence type="ECO:0000256" key="1">
    <source>
        <dbReference type="SAM" id="Phobius"/>
    </source>
</evidence>
<dbReference type="InterPro" id="IPR032508">
    <property type="entry name" value="FecR_C"/>
</dbReference>
<proteinExistence type="predicted"/>
<dbReference type="InterPro" id="IPR012373">
    <property type="entry name" value="Ferrdict_sens_TM"/>
</dbReference>
<name>A0ABW5L469_9SPHI</name>
<evidence type="ECO:0000313" key="5">
    <source>
        <dbReference type="Proteomes" id="UP001597440"/>
    </source>
</evidence>
<keyword evidence="1" id="KW-0472">Membrane</keyword>
<keyword evidence="5" id="KW-1185">Reference proteome</keyword>
<feature type="domain" description="Protein FecR C-terminal" evidence="3">
    <location>
        <begin position="309"/>
        <end position="377"/>
    </location>
</feature>
<organism evidence="4 5">
    <name type="scientific">Sphingobacterium tabacisoli</name>
    <dbReference type="NCBI Taxonomy" id="2044855"/>
    <lineage>
        <taxon>Bacteria</taxon>
        <taxon>Pseudomonadati</taxon>
        <taxon>Bacteroidota</taxon>
        <taxon>Sphingobacteriia</taxon>
        <taxon>Sphingobacteriales</taxon>
        <taxon>Sphingobacteriaceae</taxon>
        <taxon>Sphingobacterium</taxon>
    </lineage>
</organism>